<gene>
    <name evidence="1" type="ORF">SSLN_LOCUS15778</name>
</gene>
<protein>
    <submittedName>
        <fullName evidence="3">UPF0235 protein</fullName>
    </submittedName>
</protein>
<dbReference type="EMBL" id="UYSU01040279">
    <property type="protein sequence ID" value="VDM02164.1"/>
    <property type="molecule type" value="Genomic_DNA"/>
</dbReference>
<reference evidence="1 2" key="2">
    <citation type="submission" date="2018-11" db="EMBL/GenBank/DDBJ databases">
        <authorList>
            <consortium name="Pathogen Informatics"/>
        </authorList>
    </citation>
    <scope>NUCLEOTIDE SEQUENCE [LARGE SCALE GENOMIC DNA]</scope>
    <source>
        <strain evidence="1 2">NST_G2</strain>
    </source>
</reference>
<dbReference type="WBParaSite" id="SSLN_0001638101-mRNA-1">
    <property type="protein sequence ID" value="SSLN_0001638101-mRNA-1"/>
    <property type="gene ID" value="SSLN_0001638101"/>
</dbReference>
<evidence type="ECO:0000313" key="2">
    <source>
        <dbReference type="Proteomes" id="UP000275846"/>
    </source>
</evidence>
<keyword evidence="2" id="KW-1185">Reference proteome</keyword>
<dbReference type="OrthoDB" id="6249720at2759"/>
<evidence type="ECO:0000313" key="1">
    <source>
        <dbReference type="EMBL" id="VDM02164.1"/>
    </source>
</evidence>
<dbReference type="Proteomes" id="UP000275846">
    <property type="component" value="Unassembled WGS sequence"/>
</dbReference>
<organism evidence="3">
    <name type="scientific">Schistocephalus solidus</name>
    <name type="common">Tapeworm</name>
    <dbReference type="NCBI Taxonomy" id="70667"/>
    <lineage>
        <taxon>Eukaryota</taxon>
        <taxon>Metazoa</taxon>
        <taxon>Spiralia</taxon>
        <taxon>Lophotrochozoa</taxon>
        <taxon>Platyhelminthes</taxon>
        <taxon>Cestoda</taxon>
        <taxon>Eucestoda</taxon>
        <taxon>Diphyllobothriidea</taxon>
        <taxon>Diphyllobothriidae</taxon>
        <taxon>Schistocephalus</taxon>
    </lineage>
</organism>
<name>A0A183TH30_SCHSO</name>
<accession>A0A183TH30</accession>
<sequence>MPGQLKVLSHETCFHTTDADPVNLVATVESILKQTGESDETKHLVRQQVTTLVMAHKPRAIIIRVEQDAVKRLRADTSIVILPADKGRSTVVLDKTDCSQKANNLLED</sequence>
<dbReference type="AlphaFoldDB" id="A0A183TH30"/>
<reference evidence="3" key="1">
    <citation type="submission" date="2016-06" db="UniProtKB">
        <authorList>
            <consortium name="WormBaseParasite"/>
        </authorList>
    </citation>
    <scope>IDENTIFICATION</scope>
</reference>
<evidence type="ECO:0000313" key="3">
    <source>
        <dbReference type="WBParaSite" id="SSLN_0001638101-mRNA-1"/>
    </source>
</evidence>
<proteinExistence type="predicted"/>